<dbReference type="GO" id="GO:0006783">
    <property type="term" value="P:heme biosynthetic process"/>
    <property type="evidence" value="ECO:0007669"/>
    <property type="project" value="TreeGrafter"/>
</dbReference>
<dbReference type="GO" id="GO:0070819">
    <property type="term" value="F:menaquinone-dependent protoporphyrinogen oxidase activity"/>
    <property type="evidence" value="ECO:0007669"/>
    <property type="project" value="TreeGrafter"/>
</dbReference>
<name>A0A6B4JR89_CLOBO</name>
<dbReference type="AlphaFoldDB" id="A0A6B4JR89"/>
<dbReference type="GO" id="GO:0010181">
    <property type="term" value="F:FMN binding"/>
    <property type="evidence" value="ECO:0007669"/>
    <property type="project" value="InterPro"/>
</dbReference>
<dbReference type="EMBL" id="SXFB01000018">
    <property type="protein sequence ID" value="NFV27671.1"/>
    <property type="molecule type" value="Genomic_DNA"/>
</dbReference>
<evidence type="ECO:0000313" key="1">
    <source>
        <dbReference type="EMBL" id="NFV27671.1"/>
    </source>
</evidence>
<dbReference type="PANTHER" id="PTHR38030:SF2">
    <property type="entry name" value="PROTOPORPHYRINOGEN IX DEHYDROGENASE [QUINONE]"/>
    <property type="match status" value="1"/>
</dbReference>
<sequence length="170" mass="19638">MNSLVVFSSLTGNTEKIARIIYENIPFKKDIFNASENFNLNSYDLIGIGYWVNKGTCDDKIEEIISSLHNKKIILFGTLGAKDSGNYYESIKMRIETLVSKDNIILGHFLCQGKIDKRLTERYKEMLKKNPNDEHIVEQLKNHEEAKVHPNQDDMENAKKLVEDIFKKVN</sequence>
<dbReference type="PROSITE" id="PS00201">
    <property type="entry name" value="FLAVODOXIN"/>
    <property type="match status" value="1"/>
</dbReference>
<dbReference type="GO" id="GO:0016651">
    <property type="term" value="F:oxidoreductase activity, acting on NAD(P)H"/>
    <property type="evidence" value="ECO:0007669"/>
    <property type="project" value="UniProtKB-ARBA"/>
</dbReference>
<dbReference type="InterPro" id="IPR008254">
    <property type="entry name" value="Flavodoxin/NO_synth"/>
</dbReference>
<dbReference type="NCBIfam" id="NF045594">
    <property type="entry name" value="flavodox_BilS"/>
    <property type="match status" value="1"/>
</dbReference>
<dbReference type="Gene3D" id="3.40.50.360">
    <property type="match status" value="1"/>
</dbReference>
<gene>
    <name evidence="1" type="ORF">FDG31_16235</name>
</gene>
<dbReference type="InterPro" id="IPR001226">
    <property type="entry name" value="Flavodoxin_CS"/>
</dbReference>
<dbReference type="Proteomes" id="UP000486903">
    <property type="component" value="Unassembled WGS sequence"/>
</dbReference>
<dbReference type="InterPro" id="IPR029039">
    <property type="entry name" value="Flavoprotein-like_sf"/>
</dbReference>
<organism evidence="1 2">
    <name type="scientific">Clostridium botulinum</name>
    <dbReference type="NCBI Taxonomy" id="1491"/>
    <lineage>
        <taxon>Bacteria</taxon>
        <taxon>Bacillati</taxon>
        <taxon>Bacillota</taxon>
        <taxon>Clostridia</taxon>
        <taxon>Eubacteriales</taxon>
        <taxon>Clostridiaceae</taxon>
        <taxon>Clostridium</taxon>
    </lineage>
</organism>
<dbReference type="SUPFAM" id="SSF52218">
    <property type="entry name" value="Flavoproteins"/>
    <property type="match status" value="1"/>
</dbReference>
<dbReference type="PANTHER" id="PTHR38030">
    <property type="entry name" value="PROTOPORPHYRINOGEN IX DEHYDROGENASE [MENAQUINONE]"/>
    <property type="match status" value="1"/>
</dbReference>
<dbReference type="GO" id="GO:0009055">
    <property type="term" value="F:electron transfer activity"/>
    <property type="evidence" value="ECO:0007669"/>
    <property type="project" value="InterPro"/>
</dbReference>
<dbReference type="InterPro" id="IPR054633">
    <property type="entry name" value="BilS"/>
</dbReference>
<dbReference type="Pfam" id="PF12641">
    <property type="entry name" value="Flavodoxin_3"/>
    <property type="match status" value="1"/>
</dbReference>
<reference evidence="1 2" key="1">
    <citation type="submission" date="2019-04" db="EMBL/GenBank/DDBJ databases">
        <title>Genome sequencing of Clostridium botulinum Groups I-IV and Clostridium butyricum.</title>
        <authorList>
            <person name="Brunt J."/>
            <person name="Van Vliet A.H.M."/>
            <person name="Stringer S.C."/>
            <person name="Carter A.T."/>
            <person name="Peck M.W."/>
        </authorList>
    </citation>
    <scope>NUCLEOTIDE SEQUENCE [LARGE SCALE GENOMIC DNA]</scope>
    <source>
        <strain evidence="1 2">BL81</strain>
    </source>
</reference>
<comment type="caution">
    <text evidence="1">The sequence shown here is derived from an EMBL/GenBank/DDBJ whole genome shotgun (WGS) entry which is preliminary data.</text>
</comment>
<protein>
    <submittedName>
        <fullName evidence="1">Flavodoxin</fullName>
    </submittedName>
</protein>
<evidence type="ECO:0000313" key="2">
    <source>
        <dbReference type="Proteomes" id="UP000486903"/>
    </source>
</evidence>
<dbReference type="RefSeq" id="WP_003373347.1">
    <property type="nucleotide sequence ID" value="NZ_JACBBA010000009.1"/>
</dbReference>
<dbReference type="InterPro" id="IPR052200">
    <property type="entry name" value="Protoporphyrinogen_IX_DH"/>
</dbReference>
<proteinExistence type="predicted"/>
<accession>A0A6B4JR89</accession>